<name>A0A8X7T125_9BASI</name>
<dbReference type="Proteomes" id="UP000078113">
    <property type="component" value="Unassembled WGS sequence"/>
</dbReference>
<comment type="caution">
    <text evidence="2">The sequence shown here is derived from an EMBL/GenBank/DDBJ whole genome shotgun (WGS) entry which is preliminary data.</text>
</comment>
<protein>
    <submittedName>
        <fullName evidence="2">Uncharacterized protein</fullName>
    </submittedName>
</protein>
<dbReference type="AlphaFoldDB" id="A0A8X7T125"/>
<evidence type="ECO:0000256" key="1">
    <source>
        <dbReference type="SAM" id="MobiDB-lite"/>
    </source>
</evidence>
<feature type="region of interest" description="Disordered" evidence="1">
    <location>
        <begin position="32"/>
        <end position="62"/>
    </location>
</feature>
<reference evidence="2" key="2">
    <citation type="journal article" date="2019" name="IMA Fungus">
        <title>Genome sequencing and comparison of five Tilletia species to identify candidate genes for the detection of regulated species infecting wheat.</title>
        <authorList>
            <person name="Nguyen H.D.T."/>
            <person name="Sultana T."/>
            <person name="Kesanakurti P."/>
            <person name="Hambleton S."/>
        </authorList>
    </citation>
    <scope>NUCLEOTIDE SEQUENCE</scope>
    <source>
        <strain evidence="2">DAOMC 236422</strain>
    </source>
</reference>
<organism evidence="2 3">
    <name type="scientific">Tilletia walkeri</name>
    <dbReference type="NCBI Taxonomy" id="117179"/>
    <lineage>
        <taxon>Eukaryota</taxon>
        <taxon>Fungi</taxon>
        <taxon>Dikarya</taxon>
        <taxon>Basidiomycota</taxon>
        <taxon>Ustilaginomycotina</taxon>
        <taxon>Exobasidiomycetes</taxon>
        <taxon>Tilletiales</taxon>
        <taxon>Tilletiaceae</taxon>
        <taxon>Tilletia</taxon>
    </lineage>
</organism>
<gene>
    <name evidence="2" type="ORF">A4X09_0g7726</name>
</gene>
<sequence>MPKTLKAHPHPPHNTHLLSLDFFIDISKLSPASRRHPSSSLPQLPFQLRSREQLSSAPAPGRKPCLTTFVGHPLHTHFHGRVDSHFTIRRHESGLSRDTQSLHTHAHNAPAQH</sequence>
<evidence type="ECO:0000313" key="2">
    <source>
        <dbReference type="EMBL" id="KAE8261012.1"/>
    </source>
</evidence>
<evidence type="ECO:0000313" key="3">
    <source>
        <dbReference type="Proteomes" id="UP000078113"/>
    </source>
</evidence>
<dbReference type="EMBL" id="LWDG02001091">
    <property type="protein sequence ID" value="KAE8261012.1"/>
    <property type="molecule type" value="Genomic_DNA"/>
</dbReference>
<reference evidence="2" key="1">
    <citation type="submission" date="2016-04" db="EMBL/GenBank/DDBJ databases">
        <authorList>
            <person name="Nguyen H.D."/>
            <person name="Samba Siva P."/>
            <person name="Cullis J."/>
            <person name="Levesque C.A."/>
            <person name="Hambleton S."/>
        </authorList>
    </citation>
    <scope>NUCLEOTIDE SEQUENCE</scope>
    <source>
        <strain evidence="2">DAOMC 236422</strain>
    </source>
</reference>
<keyword evidence="3" id="KW-1185">Reference proteome</keyword>
<accession>A0A8X7T125</accession>
<feature type="region of interest" description="Disordered" evidence="1">
    <location>
        <begin position="89"/>
        <end position="113"/>
    </location>
</feature>
<proteinExistence type="predicted"/>